<evidence type="ECO:0000256" key="1">
    <source>
        <dbReference type="ARBA" id="ARBA00004651"/>
    </source>
</evidence>
<evidence type="ECO:0000313" key="11">
    <source>
        <dbReference type="EMBL" id="HIT94916.1"/>
    </source>
</evidence>
<reference evidence="11" key="2">
    <citation type="journal article" date="2021" name="PeerJ">
        <title>Extensive microbial diversity within the chicken gut microbiome revealed by metagenomics and culture.</title>
        <authorList>
            <person name="Gilroy R."/>
            <person name="Ravi A."/>
            <person name="Getino M."/>
            <person name="Pursley I."/>
            <person name="Horton D.L."/>
            <person name="Alikhan N.F."/>
            <person name="Baker D."/>
            <person name="Gharbi K."/>
            <person name="Hall N."/>
            <person name="Watson M."/>
            <person name="Adriaenssens E.M."/>
            <person name="Foster-Nyarko E."/>
            <person name="Jarju S."/>
            <person name="Secka A."/>
            <person name="Antonio M."/>
            <person name="Oren A."/>
            <person name="Chaudhuri R.R."/>
            <person name="La Ragione R."/>
            <person name="Hildebrand F."/>
            <person name="Pallen M.J."/>
        </authorList>
    </citation>
    <scope>NUCLEOTIDE SEQUENCE</scope>
    <source>
        <strain evidence="11">ChiBcec7-5410</strain>
    </source>
</reference>
<comment type="similarity">
    <text evidence="2">Belongs to the binding-protein-dependent transport system permease family. HisMQ subfamily.</text>
</comment>
<feature type="transmembrane region" description="Helical" evidence="9">
    <location>
        <begin position="24"/>
        <end position="45"/>
    </location>
</feature>
<comment type="caution">
    <text evidence="11">The sequence shown here is derived from an EMBL/GenBank/DDBJ whole genome shotgun (WGS) entry which is preliminary data.</text>
</comment>
<evidence type="ECO:0000256" key="3">
    <source>
        <dbReference type="ARBA" id="ARBA00022448"/>
    </source>
</evidence>
<feature type="transmembrane region" description="Helical" evidence="9">
    <location>
        <begin position="199"/>
        <end position="220"/>
    </location>
</feature>
<name>A0A9D1KSU3_9FIRM</name>
<dbReference type="InterPro" id="IPR035906">
    <property type="entry name" value="MetI-like_sf"/>
</dbReference>
<evidence type="ECO:0000259" key="10">
    <source>
        <dbReference type="PROSITE" id="PS50928"/>
    </source>
</evidence>
<keyword evidence="3 9" id="KW-0813">Transport</keyword>
<dbReference type="SUPFAM" id="SSF161098">
    <property type="entry name" value="MetI-like"/>
    <property type="match status" value="1"/>
</dbReference>
<feature type="transmembrane region" description="Helical" evidence="9">
    <location>
        <begin position="65"/>
        <end position="86"/>
    </location>
</feature>
<proteinExistence type="inferred from homology"/>
<keyword evidence="4" id="KW-1003">Cell membrane</keyword>
<evidence type="ECO:0000256" key="6">
    <source>
        <dbReference type="ARBA" id="ARBA00022970"/>
    </source>
</evidence>
<dbReference type="FunFam" id="1.10.3720.10:FF:000033">
    <property type="entry name" value="Polar amino acid ABC transporter permease"/>
    <property type="match status" value="1"/>
</dbReference>
<dbReference type="InterPro" id="IPR043429">
    <property type="entry name" value="ArtM/GltK/GlnP/TcyL/YhdX-like"/>
</dbReference>
<sequence>MTVLENIWKILQRYPNLFLIGTGYTLLLSAITVVCASFLGALIAIMRRSRLHIGGFYPLRLIATIYIEIIRGTPMLLQLYFFYFLLPMMLPFLELSDFTSIMVACIVNSSAYVAEIIRAGIDAVDKGQTEAARSLGLNSRQTMLRVVLPQAVKNILPALCNEFVMVIKETSLASTFFVGELMTQYKTISGALYLPIEPLIIVGCIYFILTFTLSKCISVFERRLKASER</sequence>
<evidence type="ECO:0000256" key="5">
    <source>
        <dbReference type="ARBA" id="ARBA00022692"/>
    </source>
</evidence>
<evidence type="ECO:0000256" key="2">
    <source>
        <dbReference type="ARBA" id="ARBA00010072"/>
    </source>
</evidence>
<protein>
    <submittedName>
        <fullName evidence="11">Amino acid ABC transporter permease</fullName>
    </submittedName>
</protein>
<comment type="subcellular location">
    <subcellularLocation>
        <location evidence="1 9">Cell membrane</location>
        <topology evidence="1 9">Multi-pass membrane protein</topology>
    </subcellularLocation>
</comment>
<feature type="domain" description="ABC transmembrane type-1" evidence="10">
    <location>
        <begin position="22"/>
        <end position="217"/>
    </location>
</feature>
<keyword evidence="7 9" id="KW-1133">Transmembrane helix</keyword>
<dbReference type="CDD" id="cd06261">
    <property type="entry name" value="TM_PBP2"/>
    <property type="match status" value="1"/>
</dbReference>
<evidence type="ECO:0000256" key="4">
    <source>
        <dbReference type="ARBA" id="ARBA00022475"/>
    </source>
</evidence>
<evidence type="ECO:0000256" key="9">
    <source>
        <dbReference type="RuleBase" id="RU363032"/>
    </source>
</evidence>
<dbReference type="GO" id="GO:0006865">
    <property type="term" value="P:amino acid transport"/>
    <property type="evidence" value="ECO:0007669"/>
    <property type="project" value="UniProtKB-KW"/>
</dbReference>
<accession>A0A9D1KSU3</accession>
<keyword evidence="5 9" id="KW-0812">Transmembrane</keyword>
<dbReference type="NCBIfam" id="TIGR01726">
    <property type="entry name" value="HEQRo_perm_3TM"/>
    <property type="match status" value="1"/>
</dbReference>
<dbReference type="Proteomes" id="UP000824160">
    <property type="component" value="Unassembled WGS sequence"/>
</dbReference>
<evidence type="ECO:0000313" key="12">
    <source>
        <dbReference type="Proteomes" id="UP000824160"/>
    </source>
</evidence>
<dbReference type="PROSITE" id="PS50928">
    <property type="entry name" value="ABC_TM1"/>
    <property type="match status" value="1"/>
</dbReference>
<dbReference type="Pfam" id="PF00528">
    <property type="entry name" value="BPD_transp_1"/>
    <property type="match status" value="1"/>
</dbReference>
<dbReference type="GO" id="GO:0043190">
    <property type="term" value="C:ATP-binding cassette (ABC) transporter complex"/>
    <property type="evidence" value="ECO:0007669"/>
    <property type="project" value="InterPro"/>
</dbReference>
<dbReference type="InterPro" id="IPR010065">
    <property type="entry name" value="AA_ABC_transptr_permease_3TM"/>
</dbReference>
<dbReference type="PANTHER" id="PTHR30614">
    <property type="entry name" value="MEMBRANE COMPONENT OF AMINO ACID ABC TRANSPORTER"/>
    <property type="match status" value="1"/>
</dbReference>
<evidence type="ECO:0000256" key="7">
    <source>
        <dbReference type="ARBA" id="ARBA00022989"/>
    </source>
</evidence>
<dbReference type="AlphaFoldDB" id="A0A9D1KSU3"/>
<dbReference type="EMBL" id="DVLW01000191">
    <property type="protein sequence ID" value="HIT94916.1"/>
    <property type="molecule type" value="Genomic_DNA"/>
</dbReference>
<dbReference type="PANTHER" id="PTHR30614:SF20">
    <property type="entry name" value="GLUTAMINE TRANSPORT SYSTEM PERMEASE PROTEIN GLNP"/>
    <property type="match status" value="1"/>
</dbReference>
<dbReference type="InterPro" id="IPR000515">
    <property type="entry name" value="MetI-like"/>
</dbReference>
<dbReference type="Gene3D" id="1.10.3720.10">
    <property type="entry name" value="MetI-like"/>
    <property type="match status" value="1"/>
</dbReference>
<organism evidence="11 12">
    <name type="scientific">Candidatus Faecivivens stercoripullorum</name>
    <dbReference type="NCBI Taxonomy" id="2840805"/>
    <lineage>
        <taxon>Bacteria</taxon>
        <taxon>Bacillati</taxon>
        <taxon>Bacillota</taxon>
        <taxon>Clostridia</taxon>
        <taxon>Eubacteriales</taxon>
        <taxon>Oscillospiraceae</taxon>
        <taxon>Oscillospiraceae incertae sedis</taxon>
        <taxon>Candidatus Faecivivens</taxon>
    </lineage>
</organism>
<reference evidence="11" key="1">
    <citation type="submission" date="2020-10" db="EMBL/GenBank/DDBJ databases">
        <authorList>
            <person name="Gilroy R."/>
        </authorList>
    </citation>
    <scope>NUCLEOTIDE SEQUENCE</scope>
    <source>
        <strain evidence="11">ChiBcec7-5410</strain>
    </source>
</reference>
<keyword evidence="6" id="KW-0029">Amino-acid transport</keyword>
<keyword evidence="8 9" id="KW-0472">Membrane</keyword>
<evidence type="ECO:0000256" key="8">
    <source>
        <dbReference type="ARBA" id="ARBA00023136"/>
    </source>
</evidence>
<gene>
    <name evidence="11" type="ORF">IAC43_06990</name>
</gene>
<dbReference type="GO" id="GO:0022857">
    <property type="term" value="F:transmembrane transporter activity"/>
    <property type="evidence" value="ECO:0007669"/>
    <property type="project" value="InterPro"/>
</dbReference>